<gene>
    <name evidence="7" type="ORF">BJ970_007384</name>
</gene>
<dbReference type="Proteomes" id="UP000584374">
    <property type="component" value="Unassembled WGS sequence"/>
</dbReference>
<dbReference type="Pfam" id="PF06305">
    <property type="entry name" value="LapA_dom"/>
    <property type="match status" value="1"/>
</dbReference>
<feature type="transmembrane region" description="Helical" evidence="5">
    <location>
        <begin position="35"/>
        <end position="54"/>
    </location>
</feature>
<evidence type="ECO:0000256" key="5">
    <source>
        <dbReference type="SAM" id="Phobius"/>
    </source>
</evidence>
<keyword evidence="2 5" id="KW-0812">Transmembrane</keyword>
<dbReference type="AlphaFoldDB" id="A0A840QG13"/>
<dbReference type="InterPro" id="IPR010445">
    <property type="entry name" value="LapA_dom"/>
</dbReference>
<organism evidence="7 8">
    <name type="scientific">Saccharopolyspora phatthalungensis</name>
    <dbReference type="NCBI Taxonomy" id="664693"/>
    <lineage>
        <taxon>Bacteria</taxon>
        <taxon>Bacillati</taxon>
        <taxon>Actinomycetota</taxon>
        <taxon>Actinomycetes</taxon>
        <taxon>Pseudonocardiales</taxon>
        <taxon>Pseudonocardiaceae</taxon>
        <taxon>Saccharopolyspora</taxon>
    </lineage>
</organism>
<keyword evidence="4 5" id="KW-0472">Membrane</keyword>
<keyword evidence="3 5" id="KW-1133">Transmembrane helix</keyword>
<evidence type="ECO:0000313" key="7">
    <source>
        <dbReference type="EMBL" id="MBB5159784.1"/>
    </source>
</evidence>
<dbReference type="EMBL" id="JACHIW010000003">
    <property type="protein sequence ID" value="MBB5159784.1"/>
    <property type="molecule type" value="Genomic_DNA"/>
</dbReference>
<evidence type="ECO:0000256" key="1">
    <source>
        <dbReference type="ARBA" id="ARBA00022475"/>
    </source>
</evidence>
<evidence type="ECO:0000259" key="6">
    <source>
        <dbReference type="Pfam" id="PF06305"/>
    </source>
</evidence>
<evidence type="ECO:0000256" key="2">
    <source>
        <dbReference type="ARBA" id="ARBA00022692"/>
    </source>
</evidence>
<sequence>MITGLVLVVLAVVLVVENRQPVEVRVFVPLVTMPLWTALTVALVVGLIIGLLVTRPRK</sequence>
<reference evidence="7 8" key="1">
    <citation type="submission" date="2020-08" db="EMBL/GenBank/DDBJ databases">
        <title>Sequencing the genomes of 1000 actinobacteria strains.</title>
        <authorList>
            <person name="Klenk H.-P."/>
        </authorList>
    </citation>
    <scope>NUCLEOTIDE SEQUENCE [LARGE SCALE GENOMIC DNA]</scope>
    <source>
        <strain evidence="7 8">DSM 45584</strain>
    </source>
</reference>
<evidence type="ECO:0000256" key="3">
    <source>
        <dbReference type="ARBA" id="ARBA00022989"/>
    </source>
</evidence>
<comment type="caution">
    <text evidence="7">The sequence shown here is derived from an EMBL/GenBank/DDBJ whole genome shotgun (WGS) entry which is preliminary data.</text>
</comment>
<keyword evidence="1" id="KW-1003">Cell membrane</keyword>
<evidence type="ECO:0000256" key="4">
    <source>
        <dbReference type="ARBA" id="ARBA00023136"/>
    </source>
</evidence>
<evidence type="ECO:0000313" key="8">
    <source>
        <dbReference type="Proteomes" id="UP000584374"/>
    </source>
</evidence>
<name>A0A840QG13_9PSEU</name>
<dbReference type="GO" id="GO:0005886">
    <property type="term" value="C:plasma membrane"/>
    <property type="evidence" value="ECO:0007669"/>
    <property type="project" value="InterPro"/>
</dbReference>
<dbReference type="RefSeq" id="WP_312864646.1">
    <property type="nucleotide sequence ID" value="NZ_JACHIW010000003.1"/>
</dbReference>
<proteinExistence type="predicted"/>
<keyword evidence="8" id="KW-1185">Reference proteome</keyword>
<feature type="domain" description="Lipopolysaccharide assembly protein A" evidence="6">
    <location>
        <begin position="17"/>
        <end position="54"/>
    </location>
</feature>
<accession>A0A840QG13</accession>
<protein>
    <submittedName>
        <fullName evidence="7">Putative integral membrane protein</fullName>
    </submittedName>
</protein>